<dbReference type="PANTHER" id="PTHR22891">
    <property type="entry name" value="EUKARYOTIC TRANSLATION INITIATION FACTOR 2C"/>
    <property type="match status" value="1"/>
</dbReference>
<dbReference type="Gene3D" id="2.170.260.10">
    <property type="entry name" value="paz domain"/>
    <property type="match status" value="1"/>
</dbReference>
<dbReference type="InterPro" id="IPR036397">
    <property type="entry name" value="RNaseH_sf"/>
</dbReference>
<dbReference type="Pfam" id="PF02171">
    <property type="entry name" value="Piwi"/>
    <property type="match status" value="1"/>
</dbReference>
<dbReference type="Proteomes" id="UP001451303">
    <property type="component" value="Unassembled WGS sequence"/>
</dbReference>
<dbReference type="SMART" id="SM01163">
    <property type="entry name" value="DUF1785"/>
    <property type="match status" value="1"/>
</dbReference>
<evidence type="ECO:0000256" key="1">
    <source>
        <dbReference type="SAM" id="MobiDB-lite"/>
    </source>
</evidence>
<dbReference type="Pfam" id="PF02170">
    <property type="entry name" value="PAZ"/>
    <property type="match status" value="1"/>
</dbReference>
<accession>A0ABR3DA44</accession>
<dbReference type="InterPro" id="IPR014811">
    <property type="entry name" value="ArgoL1"/>
</dbReference>
<dbReference type="SUPFAM" id="SSF53098">
    <property type="entry name" value="Ribonuclease H-like"/>
    <property type="match status" value="1"/>
</dbReference>
<dbReference type="Pfam" id="PF16486">
    <property type="entry name" value="ArgoN"/>
    <property type="match status" value="1"/>
</dbReference>
<dbReference type="PROSITE" id="PS50822">
    <property type="entry name" value="PIWI"/>
    <property type="match status" value="1"/>
</dbReference>
<dbReference type="InterPro" id="IPR032472">
    <property type="entry name" value="ArgoL2"/>
</dbReference>
<protein>
    <submittedName>
        <fullName evidence="3">Post-transcriptional silencing protein QDE-2, variant</fullName>
    </submittedName>
</protein>
<dbReference type="SMART" id="SM00950">
    <property type="entry name" value="Piwi"/>
    <property type="match status" value="1"/>
</dbReference>
<sequence>MSDSRGGRGGRGGGGRGGGGGGGDRGGRGGGYQGGGGGGGRGGGYQGGGGGGRGGGYQGGGGGGFQGGGGRGGRGGGYQGGGGQQGGGGGGGRGGGYQGGGGGGFQGGGGRGGRGGGFQGGGGGGRGGFGGGQGAGGYELPPPDVYKGIDGRGAPEPDAQITKLEDDWIKKHVSDNLVTSMSKLSLSEKEKANNLPVRPGHGTMGEKVKLWANYFKINIKSPAIYRYTIKVAATEEKLGKEAEVASKKVEVVVRNLLKQIEANVKSVAIASDFKVHLVTTTKLKVPENRIFEVTWTEPSSNQNLPSKPQTWVVKVEESVENCDFGKVLNELTTLDPKLDGDFPKYNVELDALNTIVTHHARADDNVSVVGRGRFFAIGDDLIEQVRPHESPLVILRGYFASVRPATGRLLLNTNITHGVFRPGIKLAQLFQELGLNVMDKCNAWNETTKNQLNDKMRRVHKVLAKGRVELNAPFLVNGKIVYKKCYRTLNGIANRGDERVKQKDGKEVPHPPMFGIPGVQVGGPTSCQFYLRARETKDGAAPPPTPGLPSNAYITVANYYKQRYGITANASLPLVNVGTKEKAIYVLAEFCTLVKGRSVKAKLNANEADNMIKFACRAPSLNAQSIVTKGRQTLGLDKSLTLGKFKVSIDKELITVVGRELKPPMLTYSGNKMVEPQDGGWLMKFVKVARPGRKIEKWTYLELKGIRENKEVPQAMTAFAEFLNRTGIPINTRFSPGMSIAVPQSEKEFFAKVKELMSSHQFVVVLLPRKDVAIYNMVKRAADITFGVHTVCCVAEKFLSTKGQLGYFANVGLKVNLKFGGTNHNIKTPIPLLAKAKTMVVGYDVTHPTNLAAGQSPASAPSIVGLVSTIDQHLGQWPAMVWNNPHGQESMTEQFTDKIKTRLELWRNNPANNRSLPENILIFRDGVSEGQFQMVIKDELPLVRAACKLVYPAGKLPRITLIVSVKRHQTRFFPTDPKHIHFKSKSPKEGTVVDRGVTNVRYWDFFLQAHASLQGTARSAHYTVLVDEIFRADYGNKAADTLEQLTHDMCYLFGRATKAVSICPPAYYADLVCDRARIHQKELFDALDENDSVKTDDFARWGNSGAVHPNLRNSMYYI</sequence>
<feature type="domain" description="Piwi" evidence="2">
    <location>
        <begin position="762"/>
        <end position="1081"/>
    </location>
</feature>
<evidence type="ECO:0000259" key="2">
    <source>
        <dbReference type="PROSITE" id="PS50822"/>
    </source>
</evidence>
<dbReference type="SUPFAM" id="SSF101690">
    <property type="entry name" value="PAZ domain"/>
    <property type="match status" value="1"/>
</dbReference>
<dbReference type="Gene3D" id="3.30.420.10">
    <property type="entry name" value="Ribonuclease H-like superfamily/Ribonuclease H"/>
    <property type="match status" value="1"/>
</dbReference>
<dbReference type="InterPro" id="IPR045246">
    <property type="entry name" value="Piwi_ago-like"/>
</dbReference>
<feature type="region of interest" description="Disordered" evidence="1">
    <location>
        <begin position="1"/>
        <end position="158"/>
    </location>
</feature>
<proteinExistence type="predicted"/>
<dbReference type="Pfam" id="PF16488">
    <property type="entry name" value="ArgoL2"/>
    <property type="match status" value="1"/>
</dbReference>
<dbReference type="Gene3D" id="3.40.50.2300">
    <property type="match status" value="1"/>
</dbReference>
<dbReference type="Pfam" id="PF08699">
    <property type="entry name" value="ArgoL1"/>
    <property type="match status" value="1"/>
</dbReference>
<name>A0ABR3DA44_NEUIN</name>
<dbReference type="CDD" id="cd02846">
    <property type="entry name" value="PAZ_argonaute_like"/>
    <property type="match status" value="1"/>
</dbReference>
<dbReference type="InterPro" id="IPR003165">
    <property type="entry name" value="Piwi"/>
</dbReference>
<dbReference type="InterPro" id="IPR012337">
    <property type="entry name" value="RNaseH-like_sf"/>
</dbReference>
<gene>
    <name evidence="3" type="ORF">QR685DRAFT_526485</name>
</gene>
<feature type="compositionally biased region" description="Gly residues" evidence="1">
    <location>
        <begin position="7"/>
        <end position="137"/>
    </location>
</feature>
<reference evidence="3 4" key="1">
    <citation type="submission" date="2023-09" db="EMBL/GenBank/DDBJ databases">
        <title>Multi-omics analysis of a traditional fermented food reveals byproduct-associated fungal strains for waste-to-food upcycling.</title>
        <authorList>
            <consortium name="Lawrence Berkeley National Laboratory"/>
            <person name="Rekdal V.M."/>
            <person name="Villalobos-Escobedo J.M."/>
            <person name="Rodriguez-Valeron N."/>
            <person name="Garcia M.O."/>
            <person name="Vasquez D.P."/>
            <person name="Damayanti I."/>
            <person name="Sorensen P.M."/>
            <person name="Baidoo E.E."/>
            <person name="De Carvalho A.C."/>
            <person name="Riley R."/>
            <person name="Lipzen A."/>
            <person name="He G."/>
            <person name="Yan M."/>
            <person name="Haridas S."/>
            <person name="Daum C."/>
            <person name="Yoshinaga Y."/>
            <person name="Ng V."/>
            <person name="Grigoriev I.V."/>
            <person name="Munk R."/>
            <person name="Nuraida L."/>
            <person name="Wijaya C.H."/>
            <person name="Morales P.-C."/>
            <person name="Keasling J.D."/>
        </authorList>
    </citation>
    <scope>NUCLEOTIDE SEQUENCE [LARGE SCALE GENOMIC DNA]</scope>
    <source>
        <strain evidence="3 4">FGSC 2613</strain>
    </source>
</reference>
<evidence type="ECO:0000313" key="4">
    <source>
        <dbReference type="Proteomes" id="UP001451303"/>
    </source>
</evidence>
<dbReference type="CDD" id="cd04657">
    <property type="entry name" value="Piwi_ago-like"/>
    <property type="match status" value="1"/>
</dbReference>
<dbReference type="InterPro" id="IPR036085">
    <property type="entry name" value="PAZ_dom_sf"/>
</dbReference>
<comment type="caution">
    <text evidence="3">The sequence shown here is derived from an EMBL/GenBank/DDBJ whole genome shotgun (WGS) entry which is preliminary data.</text>
</comment>
<evidence type="ECO:0000313" key="3">
    <source>
        <dbReference type="EMBL" id="KAL0469444.1"/>
    </source>
</evidence>
<keyword evidence="4" id="KW-1185">Reference proteome</keyword>
<organism evidence="3 4">
    <name type="scientific">Neurospora intermedia</name>
    <dbReference type="NCBI Taxonomy" id="5142"/>
    <lineage>
        <taxon>Eukaryota</taxon>
        <taxon>Fungi</taxon>
        <taxon>Dikarya</taxon>
        <taxon>Ascomycota</taxon>
        <taxon>Pezizomycotina</taxon>
        <taxon>Sordariomycetes</taxon>
        <taxon>Sordariomycetidae</taxon>
        <taxon>Sordariales</taxon>
        <taxon>Sordariaceae</taxon>
        <taxon>Neurospora</taxon>
    </lineage>
</organism>
<dbReference type="InterPro" id="IPR003100">
    <property type="entry name" value="PAZ_dom"/>
</dbReference>
<dbReference type="EMBL" id="JAVLET010000005">
    <property type="protein sequence ID" value="KAL0469444.1"/>
    <property type="molecule type" value="Genomic_DNA"/>
</dbReference>
<dbReference type="InterPro" id="IPR032474">
    <property type="entry name" value="Argonaute_N"/>
</dbReference>